<dbReference type="PANTHER" id="PTHR30146">
    <property type="entry name" value="LACI-RELATED TRANSCRIPTIONAL REPRESSOR"/>
    <property type="match status" value="1"/>
</dbReference>
<dbReference type="PROSITE" id="PS50932">
    <property type="entry name" value="HTH_LACI_2"/>
    <property type="match status" value="1"/>
</dbReference>
<dbReference type="InterPro" id="IPR010982">
    <property type="entry name" value="Lambda_DNA-bd_dom_sf"/>
</dbReference>
<reference evidence="5" key="1">
    <citation type="submission" date="2022-05" db="EMBL/GenBank/DDBJ databases">
        <authorList>
            <person name="Park J.-S."/>
        </authorList>
    </citation>
    <scope>NUCLEOTIDE SEQUENCE</scope>
    <source>
        <strain evidence="5">2012CJ34-3</strain>
    </source>
</reference>
<evidence type="ECO:0000256" key="2">
    <source>
        <dbReference type="ARBA" id="ARBA00023125"/>
    </source>
</evidence>
<organism evidence="5 6">
    <name type="scientific">Jejuia spongiicola</name>
    <dbReference type="NCBI Taxonomy" id="2942207"/>
    <lineage>
        <taxon>Bacteria</taxon>
        <taxon>Pseudomonadati</taxon>
        <taxon>Bacteroidota</taxon>
        <taxon>Flavobacteriia</taxon>
        <taxon>Flavobacteriales</taxon>
        <taxon>Flavobacteriaceae</taxon>
        <taxon>Jejuia</taxon>
    </lineage>
</organism>
<accession>A0ABT0QG28</accession>
<dbReference type="PANTHER" id="PTHR30146:SF109">
    <property type="entry name" value="HTH-TYPE TRANSCRIPTIONAL REGULATOR GALS"/>
    <property type="match status" value="1"/>
</dbReference>
<comment type="caution">
    <text evidence="5">The sequence shown here is derived from an EMBL/GenBank/DDBJ whole genome shotgun (WGS) entry which is preliminary data.</text>
</comment>
<dbReference type="EMBL" id="JAMFLZ010000005">
    <property type="protein sequence ID" value="MCL6295952.1"/>
    <property type="molecule type" value="Genomic_DNA"/>
</dbReference>
<name>A0ABT0QG28_9FLAO</name>
<evidence type="ECO:0000259" key="4">
    <source>
        <dbReference type="PROSITE" id="PS50932"/>
    </source>
</evidence>
<dbReference type="Proteomes" id="UP001165381">
    <property type="component" value="Unassembled WGS sequence"/>
</dbReference>
<dbReference type="Gene3D" id="3.40.50.2300">
    <property type="match status" value="2"/>
</dbReference>
<evidence type="ECO:0000313" key="6">
    <source>
        <dbReference type="Proteomes" id="UP001165381"/>
    </source>
</evidence>
<dbReference type="SMART" id="SM00354">
    <property type="entry name" value="HTH_LACI"/>
    <property type="match status" value="1"/>
</dbReference>
<evidence type="ECO:0000313" key="5">
    <source>
        <dbReference type="EMBL" id="MCL6295952.1"/>
    </source>
</evidence>
<feature type="domain" description="HTH lacI-type" evidence="4">
    <location>
        <begin position="5"/>
        <end position="59"/>
    </location>
</feature>
<dbReference type="RefSeq" id="WP_249973488.1">
    <property type="nucleotide sequence ID" value="NZ_JAMFLZ010000005.1"/>
</dbReference>
<dbReference type="Pfam" id="PF00356">
    <property type="entry name" value="LacI"/>
    <property type="match status" value="1"/>
</dbReference>
<evidence type="ECO:0000256" key="3">
    <source>
        <dbReference type="ARBA" id="ARBA00023163"/>
    </source>
</evidence>
<proteinExistence type="predicted"/>
<dbReference type="InterPro" id="IPR046335">
    <property type="entry name" value="LacI/GalR-like_sensor"/>
</dbReference>
<keyword evidence="2" id="KW-0238">DNA-binding</keyword>
<dbReference type="SUPFAM" id="SSF53822">
    <property type="entry name" value="Periplasmic binding protein-like I"/>
    <property type="match status" value="1"/>
</dbReference>
<dbReference type="InterPro" id="IPR028082">
    <property type="entry name" value="Peripla_BP_I"/>
</dbReference>
<keyword evidence="6" id="KW-1185">Reference proteome</keyword>
<keyword evidence="3" id="KW-0804">Transcription</keyword>
<dbReference type="SUPFAM" id="SSF47413">
    <property type="entry name" value="lambda repressor-like DNA-binding domains"/>
    <property type="match status" value="1"/>
</dbReference>
<dbReference type="Pfam" id="PF13377">
    <property type="entry name" value="Peripla_BP_3"/>
    <property type="match status" value="1"/>
</dbReference>
<gene>
    <name evidence="5" type="ORF">M3P09_13155</name>
</gene>
<keyword evidence="1" id="KW-0805">Transcription regulation</keyword>
<dbReference type="CDD" id="cd06267">
    <property type="entry name" value="PBP1_LacI_sugar_binding-like"/>
    <property type="match status" value="1"/>
</dbReference>
<dbReference type="CDD" id="cd01392">
    <property type="entry name" value="HTH_LacI"/>
    <property type="match status" value="1"/>
</dbReference>
<evidence type="ECO:0000256" key="1">
    <source>
        <dbReference type="ARBA" id="ARBA00023015"/>
    </source>
</evidence>
<dbReference type="InterPro" id="IPR000843">
    <property type="entry name" value="HTH_LacI"/>
</dbReference>
<protein>
    <submittedName>
        <fullName evidence="5">LacI family transcriptional regulator</fullName>
    </submittedName>
</protein>
<dbReference type="Gene3D" id="1.10.260.40">
    <property type="entry name" value="lambda repressor-like DNA-binding domains"/>
    <property type="match status" value="1"/>
</dbReference>
<sequence length="338" mass="37769">MEKKITIYDLAKELNVSPGTISRSLNNHPSISKKTKDKVVLKANELGYKVNKFAVNLRTQKSNTIGVIIPKLDSYFMSTLLAGVEKVANEAGYNLIISQSLESMEKEKLNAKTLYNSGIDAILVSLAFNTENYDHFTPFIKSKIPLIFMDRVHVLPNCPTIVIDNVQAGYDATDHLIQQGCKNIIVITGNLKRNVYADRVLGYKKALKANKYKFSTDCIFETTMEPKNTSDVLGYIKNMDEPVDGLFILADSFAAHCIKELKKENYNIPEDLKIVGFNNDPISVLVTPTLSTIEYPGYNMGLLAGESIINQIKGNINLQETNAISLRHKLIVRESSRN</sequence>